<evidence type="ECO:0000313" key="1">
    <source>
        <dbReference type="EMBL" id="PTB96792.1"/>
    </source>
</evidence>
<name>A0A2T4DSL2_9BACT</name>
<protein>
    <submittedName>
        <fullName evidence="1">Uncharacterized protein</fullName>
    </submittedName>
</protein>
<comment type="caution">
    <text evidence="1">The sequence shown here is derived from an EMBL/GenBank/DDBJ whole genome shotgun (WGS) entry which is preliminary data.</text>
</comment>
<dbReference type="EMBL" id="PYVU01000036">
    <property type="protein sequence ID" value="PTB96792.1"/>
    <property type="molecule type" value="Genomic_DNA"/>
</dbReference>
<sequence length="607" mass="67348">GTVDGANTRYREYYIEFADLQHGASPTLTLTKGNNIGEKVMKKPGGVDISANELQSLLPNGKALVYYSPAYDAYIIINNDSENNSVIGYYSWQSSAFSIGNGTRLVVDENDFEDYFTFGNTSDGGALYDIQIGRLGNNYNDIIFLKNNANIKHVRIKDNSYSMTFSNNVVWSITMGEDCHNNLILSDLSWSIIDNEFFNNLVSKQLLRYLHTRGESFNNSFFGLGSFYYLTFESYSKASTFRFLPDAGGSGQSIISGPLVESFLNLQGFSFAKIEGAFTSKSTEHGLNWGGVRMTNLGGEIYHFSEDLPSRMISNKQVNYLDDISSAYSERSLVDKGYVDSKIGGRPANESIRNPQTENDGQVLAWNDANQEYELKDAGTGTDVSEINLEDVIRPFEHTQAINIRSLEIKSRKSTLDSIMTLFLNDTFLRLTAEKYPGQTDRVLSTIQTSSARVLLAVQSYGSIQATNSIEIQNDDIIIRNDYLGKGVLYADDYSSNYTLRSLVDKAFVVKRTGNNILSKTSNYTLTEDDNKRTIECSGTFNLNIASSLSLEFNCKIVNVGSGTITLVGAAGVSLSGKGTKLLNQWDKAEIYNNEVNSFRLLGDLSN</sequence>
<feature type="non-terminal residue" evidence="1">
    <location>
        <position position="1"/>
    </location>
</feature>
<dbReference type="AlphaFoldDB" id="A0A2T4DSL2"/>
<organism evidence="1 2">
    <name type="scientific">Marivirga lumbricoides</name>
    <dbReference type="NCBI Taxonomy" id="1046115"/>
    <lineage>
        <taxon>Bacteria</taxon>
        <taxon>Pseudomonadati</taxon>
        <taxon>Bacteroidota</taxon>
        <taxon>Cytophagia</taxon>
        <taxon>Cytophagales</taxon>
        <taxon>Marivirgaceae</taxon>
        <taxon>Marivirga</taxon>
    </lineage>
</organism>
<accession>A0A2T4DSL2</accession>
<evidence type="ECO:0000313" key="2">
    <source>
        <dbReference type="Proteomes" id="UP000240608"/>
    </source>
</evidence>
<gene>
    <name evidence="1" type="ORF">C9994_05870</name>
</gene>
<reference evidence="1 2" key="1">
    <citation type="submission" date="2018-03" db="EMBL/GenBank/DDBJ databases">
        <title>Cross-interface Injection: A General Nanoliter Liquid Handling Method Applied to Single Cells Genome Amplification Automated Nanoliter Liquid Handling Applied to Single Cell Multiple Displacement Amplification.</title>
        <authorList>
            <person name="Yun J."/>
            <person name="Xu P."/>
            <person name="Xu J."/>
            <person name="Dai X."/>
            <person name="Wang Y."/>
            <person name="Zheng X."/>
            <person name="Cao C."/>
            <person name="Yi Q."/>
            <person name="Zhu Y."/>
            <person name="Wang L."/>
            <person name="Dong Z."/>
            <person name="Huang Y."/>
            <person name="Huang L."/>
            <person name="Du W."/>
        </authorList>
    </citation>
    <scope>NUCLEOTIDE SEQUENCE [LARGE SCALE GENOMIC DNA]</scope>
    <source>
        <strain evidence="1 2">Z-D1-2</strain>
    </source>
</reference>
<proteinExistence type="predicted"/>
<dbReference type="Proteomes" id="UP000240608">
    <property type="component" value="Unassembled WGS sequence"/>
</dbReference>